<feature type="compositionally biased region" description="Polar residues" evidence="1">
    <location>
        <begin position="193"/>
        <end position="215"/>
    </location>
</feature>
<feature type="region of interest" description="Disordered" evidence="1">
    <location>
        <begin position="254"/>
        <end position="341"/>
    </location>
</feature>
<evidence type="ECO:0000256" key="1">
    <source>
        <dbReference type="SAM" id="MobiDB-lite"/>
    </source>
</evidence>
<name>A0AAD4MBU7_9AGAM</name>
<keyword evidence="2" id="KW-1133">Transmembrane helix</keyword>
<proteinExistence type="predicted"/>
<feature type="compositionally biased region" description="Polar residues" evidence="1">
    <location>
        <begin position="147"/>
        <end position="164"/>
    </location>
</feature>
<feature type="region of interest" description="Disordered" evidence="1">
    <location>
        <begin position="62"/>
        <end position="88"/>
    </location>
</feature>
<dbReference type="Proteomes" id="UP001203297">
    <property type="component" value="Unassembled WGS sequence"/>
</dbReference>
<keyword evidence="4" id="KW-1185">Reference proteome</keyword>
<evidence type="ECO:0000313" key="3">
    <source>
        <dbReference type="EMBL" id="KAI0306292.1"/>
    </source>
</evidence>
<feature type="compositionally biased region" description="Polar residues" evidence="1">
    <location>
        <begin position="274"/>
        <end position="287"/>
    </location>
</feature>
<feature type="compositionally biased region" description="Low complexity" evidence="1">
    <location>
        <begin position="216"/>
        <end position="231"/>
    </location>
</feature>
<feature type="region of interest" description="Disordered" evidence="1">
    <location>
        <begin position="809"/>
        <end position="829"/>
    </location>
</feature>
<feature type="compositionally biased region" description="Low complexity" evidence="1">
    <location>
        <begin position="300"/>
        <end position="314"/>
    </location>
</feature>
<evidence type="ECO:0000256" key="2">
    <source>
        <dbReference type="SAM" id="Phobius"/>
    </source>
</evidence>
<feature type="region of interest" description="Disordered" evidence="1">
    <location>
        <begin position="102"/>
        <end position="240"/>
    </location>
</feature>
<dbReference type="EMBL" id="WTXG01000003">
    <property type="protein sequence ID" value="KAI0306292.1"/>
    <property type="molecule type" value="Genomic_DNA"/>
</dbReference>
<organism evidence="3 4">
    <name type="scientific">Multifurca ochricompacta</name>
    <dbReference type="NCBI Taxonomy" id="376703"/>
    <lineage>
        <taxon>Eukaryota</taxon>
        <taxon>Fungi</taxon>
        <taxon>Dikarya</taxon>
        <taxon>Basidiomycota</taxon>
        <taxon>Agaricomycotina</taxon>
        <taxon>Agaricomycetes</taxon>
        <taxon>Russulales</taxon>
        <taxon>Russulaceae</taxon>
        <taxon>Multifurca</taxon>
    </lineage>
</organism>
<feature type="transmembrane region" description="Helical" evidence="2">
    <location>
        <begin position="785"/>
        <end position="806"/>
    </location>
</feature>
<reference evidence="3" key="1">
    <citation type="journal article" date="2022" name="New Phytol.">
        <title>Evolutionary transition to the ectomycorrhizal habit in the genomes of a hyperdiverse lineage of mushroom-forming fungi.</title>
        <authorList>
            <person name="Looney B."/>
            <person name="Miyauchi S."/>
            <person name="Morin E."/>
            <person name="Drula E."/>
            <person name="Courty P.E."/>
            <person name="Kohler A."/>
            <person name="Kuo A."/>
            <person name="LaButti K."/>
            <person name="Pangilinan J."/>
            <person name="Lipzen A."/>
            <person name="Riley R."/>
            <person name="Andreopoulos W."/>
            <person name="He G."/>
            <person name="Johnson J."/>
            <person name="Nolan M."/>
            <person name="Tritt A."/>
            <person name="Barry K.W."/>
            <person name="Grigoriev I.V."/>
            <person name="Nagy L.G."/>
            <person name="Hibbett D."/>
            <person name="Henrissat B."/>
            <person name="Matheny P.B."/>
            <person name="Labbe J."/>
            <person name="Martin F.M."/>
        </authorList>
    </citation>
    <scope>NUCLEOTIDE SEQUENCE</scope>
    <source>
        <strain evidence="3">BPL690</strain>
    </source>
</reference>
<gene>
    <name evidence="3" type="ORF">B0F90DRAFT_1814217</name>
</gene>
<keyword evidence="2" id="KW-0812">Transmembrane</keyword>
<feature type="transmembrane region" description="Helical" evidence="2">
    <location>
        <begin position="749"/>
        <end position="773"/>
    </location>
</feature>
<accession>A0AAD4MBU7</accession>
<feature type="transmembrane region" description="Helical" evidence="2">
    <location>
        <begin position="696"/>
        <end position="718"/>
    </location>
</feature>
<evidence type="ECO:0008006" key="5">
    <source>
        <dbReference type="Google" id="ProtNLM"/>
    </source>
</evidence>
<comment type="caution">
    <text evidence="3">The sequence shown here is derived from an EMBL/GenBank/DDBJ whole genome shotgun (WGS) entry which is preliminary data.</text>
</comment>
<evidence type="ECO:0000313" key="4">
    <source>
        <dbReference type="Proteomes" id="UP001203297"/>
    </source>
</evidence>
<dbReference type="AlphaFoldDB" id="A0AAD4MBU7"/>
<sequence>MLIFEGIFPSFCDMAPFTRPTLIALLRGIRFIKHALKSFIVRCLFFWPYILRDLKDAWSQCSHAGSRNSDGRKRNGELGGGPPSSQTSLNLKRIRYDVISASRVPEKASEPNPGYPLQRSGSAEESHPLQHANASLPAVSQPHRSHSPTSTFASSLPGSPQRSGSPLPVDGTRDSTSPYRSESPRGIKVQLTVHRSNTPLAWSHSRATSRQFTGTPSLSRPPSVSLSPFRPYTSSRPSTPAIVIGLNESRPSVIRNSQDDIPASPSPDILVQPPSRSETMTLSQGTHSPPYPQPVFLHGSTSSLSPMPLSPAMSNNLSLDPRTENNSLDGLNESARHSSASITSGYLAPEPTQAHAMPSFPQTPFSGSRASITSIVVTTNASATQLSSSKIYIRPMNTEQVSRYMKKGDVPRTDPKFILGPVDVYLPHSYSKAGDWVPVTCPAGALYFYHEEWRAFTDVYMYNADLRAEINELAKQLNRTFWDLKHRSPSVEYDLVLDRTKTKDGKSFTWSYYYVDHKTRTLFWLDSYDGKYTLLSEARGLTEPGHVKFRLESLYWEHWSLYPTGHTKRSFPYYAFKELFGLLLSSSIGNTSISPSALKTSRLDRYQSIYQGDPRKPTKLIQILSPILFFAPDVHLRELQKVWTDEIIVEVIWKEFMQKLVSEWTELVLYSTVMLATNVAFLAIQGISTGTTASPAQIASSVSLVFSVGSIITGLLLIRRNRTVMTQDPKTACKYLSARENRFVGLEGLAIIFSLTYALLMWSVLVFFIALLLFCFKHTSTEIRVLVGVAAGFVSSLIIWCIANSWDSGDQEDEDPIDTQPETEENQPA</sequence>
<keyword evidence="2" id="KW-0472">Membrane</keyword>
<protein>
    <recommendedName>
        <fullName evidence="5">Transmembrane protein</fullName>
    </recommendedName>
</protein>